<accession>X0Z516</accession>
<feature type="non-terminal residue" evidence="3">
    <location>
        <position position="251"/>
    </location>
</feature>
<comment type="similarity">
    <text evidence="1">Belongs to the glutamate synthase family.</text>
</comment>
<dbReference type="InterPro" id="IPR002932">
    <property type="entry name" value="Glu_synthdom"/>
</dbReference>
<gene>
    <name evidence="3" type="ORF">S01H4_12483</name>
</gene>
<evidence type="ECO:0000256" key="1">
    <source>
        <dbReference type="ARBA" id="ARBA00009716"/>
    </source>
</evidence>
<dbReference type="EMBL" id="BART01005316">
    <property type="protein sequence ID" value="GAG64179.1"/>
    <property type="molecule type" value="Genomic_DNA"/>
</dbReference>
<dbReference type="Pfam" id="PF01645">
    <property type="entry name" value="Glu_synthase"/>
    <property type="match status" value="1"/>
</dbReference>
<dbReference type="PANTHER" id="PTHR43100:SF2">
    <property type="entry name" value="BNAA03G19380D PROTEIN"/>
    <property type="match status" value="1"/>
</dbReference>
<feature type="non-terminal residue" evidence="3">
    <location>
        <position position="1"/>
    </location>
</feature>
<proteinExistence type="inferred from homology"/>
<dbReference type="AlphaFoldDB" id="X0Z516"/>
<protein>
    <recommendedName>
        <fullName evidence="2">Glutamate synthase domain-containing protein</fullName>
    </recommendedName>
</protein>
<organism evidence="3">
    <name type="scientific">marine sediment metagenome</name>
    <dbReference type="NCBI Taxonomy" id="412755"/>
    <lineage>
        <taxon>unclassified sequences</taxon>
        <taxon>metagenomes</taxon>
        <taxon>ecological metagenomes</taxon>
    </lineage>
</organism>
<dbReference type="PANTHER" id="PTHR43100">
    <property type="entry name" value="GLUTAMATE SYNTHASE [NADPH] SMALL CHAIN"/>
    <property type="match status" value="1"/>
</dbReference>
<dbReference type="CDD" id="cd02808">
    <property type="entry name" value="GltS_FMN"/>
    <property type="match status" value="1"/>
</dbReference>
<name>X0Z516_9ZZZZ</name>
<reference evidence="3" key="1">
    <citation type="journal article" date="2014" name="Front. Microbiol.">
        <title>High frequency of phylogenetically diverse reductive dehalogenase-homologous genes in deep subseafloor sedimentary metagenomes.</title>
        <authorList>
            <person name="Kawai M."/>
            <person name="Futagami T."/>
            <person name="Toyoda A."/>
            <person name="Takaki Y."/>
            <person name="Nishi S."/>
            <person name="Hori S."/>
            <person name="Arai W."/>
            <person name="Tsubouchi T."/>
            <person name="Morono Y."/>
            <person name="Uchiyama I."/>
            <person name="Ito T."/>
            <person name="Fujiyama A."/>
            <person name="Inagaki F."/>
            <person name="Takami H."/>
        </authorList>
    </citation>
    <scope>NUCLEOTIDE SEQUENCE</scope>
    <source>
        <strain evidence="3">Expedition CK06-06</strain>
    </source>
</reference>
<comment type="caution">
    <text evidence="3">The sequence shown here is derived from an EMBL/GenBank/DDBJ whole genome shotgun (WGS) entry which is preliminary data.</text>
</comment>
<evidence type="ECO:0000313" key="3">
    <source>
        <dbReference type="EMBL" id="GAG64179.1"/>
    </source>
</evidence>
<dbReference type="GO" id="GO:0006537">
    <property type="term" value="P:glutamate biosynthetic process"/>
    <property type="evidence" value="ECO:0007669"/>
    <property type="project" value="InterPro"/>
</dbReference>
<evidence type="ECO:0000259" key="2">
    <source>
        <dbReference type="Pfam" id="PF01645"/>
    </source>
</evidence>
<feature type="domain" description="Glutamate synthase" evidence="2">
    <location>
        <begin position="2"/>
        <end position="154"/>
    </location>
</feature>
<dbReference type="SUPFAM" id="SSF51395">
    <property type="entry name" value="FMN-linked oxidoreductases"/>
    <property type="match status" value="1"/>
</dbReference>
<sequence>ERGVGTIAAGVAKAYADCITIAGHDGGTGASPLTSVKYAGSPWETGLPEVHHALVENGLRDRVRLQVDGGLKTGLDVIKGAILGADSFGFGTGPMVALGCKYLRICHLNNCATGIATQDEQLRREHFHGLPEMVMTYFRFIAAEVREHLAYLGFEKLEDIIGRSDLLEKIEPLTDKQRCIDLDPILASAGVAGLQGAGFQGIRNRPHDKGELNARIVASLEKELENRDSAERHFDIFNFDRSVGAGFAGEV</sequence>
<dbReference type="InterPro" id="IPR013785">
    <property type="entry name" value="Aldolase_TIM"/>
</dbReference>
<dbReference type="GO" id="GO:0015930">
    <property type="term" value="F:glutamate synthase activity"/>
    <property type="evidence" value="ECO:0007669"/>
    <property type="project" value="InterPro"/>
</dbReference>
<dbReference type="Gene3D" id="3.20.20.70">
    <property type="entry name" value="Aldolase class I"/>
    <property type="match status" value="1"/>
</dbReference>
<dbReference type="InterPro" id="IPR051394">
    <property type="entry name" value="Glutamate_Synthase"/>
</dbReference>